<evidence type="ECO:0000256" key="1">
    <source>
        <dbReference type="SAM" id="Coils"/>
    </source>
</evidence>
<feature type="domain" description="SUN" evidence="3">
    <location>
        <begin position="673"/>
        <end position="868"/>
    </location>
</feature>
<dbReference type="Proteomes" id="UP000054516">
    <property type="component" value="Unassembled WGS sequence"/>
</dbReference>
<dbReference type="Pfam" id="PF07738">
    <property type="entry name" value="Sad1_UNC"/>
    <property type="match status" value="1"/>
</dbReference>
<protein>
    <submittedName>
        <fullName evidence="4">Putative spindle pole body-associated protein sad1</fullName>
    </submittedName>
</protein>
<evidence type="ECO:0000313" key="5">
    <source>
        <dbReference type="Proteomes" id="UP000054516"/>
    </source>
</evidence>
<proteinExistence type="predicted"/>
<feature type="region of interest" description="Disordered" evidence="2">
    <location>
        <begin position="1"/>
        <end position="27"/>
    </location>
</feature>
<gene>
    <name evidence="4" type="ORF">SAMD00023353_0800750</name>
</gene>
<feature type="compositionally biased region" description="Polar residues" evidence="2">
    <location>
        <begin position="184"/>
        <end position="203"/>
    </location>
</feature>
<evidence type="ECO:0000313" key="4">
    <source>
        <dbReference type="EMBL" id="GAP84770.1"/>
    </source>
</evidence>
<dbReference type="PROSITE" id="PS51469">
    <property type="entry name" value="SUN"/>
    <property type="match status" value="1"/>
</dbReference>
<dbReference type="OrthoDB" id="342281at2759"/>
<sequence length="885" mass="98307">MPPRTRKKGLDPSPDLPGLFPTHDGSYGINTLINIDGETRKGIAKEPADDKKWMKSMGGKVVKKHDMNSNLKKAIDKSHKEVEEEEHQIRTPTSRKVSHPSVSTSGLDESSESPNTSALASKAVPHVPNYNPNNLPFVEEYDDRPRPPYKRAELPSVRPYAHTGVNQFISPPTEDIPFYGMPQGQGSNEPIASTHPDSSTNFTYENGLFAKAILQTPGPTTNPSSAPQFTAEKFDLPTRKQTARQPSYSPDVSTSEQEESTSSMSSSSEGRSATSSEGKPALGKPTLSQQPMPRRQSALPLSPPTSDEPLKPPEAQNTSTWKPPRAAVIKRSPSNQSQLSGIPASQPGKTKPKVGVSAGRRQAWVWPSLDLIVRSIALFSMLALVLWFTFSTIPGVLNDNEKGIGLPQVNLRLPNFDIRVAWKAISDLLPEIPDIHPIPHHYPHNIPNSPQHSHSSDINPVDLSAELRKLMPDLVWVRKNKNGKLKIPEDFWHALKGLIDEDDSILSLKDSDISENHWRAIKSRMQSHADFESGVSTKEMEALVEKSISHSWSSWLGQNNHALKKALTGIALTKDDFIRLYQQEATSYQREIRQEFTELQERIKSITQQMFKLRDEALSTSSVTKEEMTRVINSLISKSINNMKLDAVAQGLIKGNANDVLANQVNLFGIGAGVSVNPSFSSKPWVPPKNHINSKNFLDKDGYNPQPRMAVFSPWSQEGECFCAAANLKGYGKNTNSIAAITSRNIVPQHFVVEHILPGATLDPGAMPKEIEVWIEIEEVTLRNEVQAFSEIQFPNTPKEETLHDGFVKIGHFTYENKNSGDGVQVFKISDELTRMRAVTNHILVRAINNYGADHTCFYRLRLYGEIIERPDDPPAYGNLGGFWS</sequence>
<feature type="region of interest" description="Disordered" evidence="2">
    <location>
        <begin position="236"/>
        <end position="354"/>
    </location>
</feature>
<feature type="compositionally biased region" description="Basic and acidic residues" evidence="2">
    <location>
        <begin position="143"/>
        <end position="153"/>
    </location>
</feature>
<evidence type="ECO:0000256" key="2">
    <source>
        <dbReference type="SAM" id="MobiDB-lite"/>
    </source>
</evidence>
<reference evidence="4" key="1">
    <citation type="submission" date="2016-03" db="EMBL/GenBank/DDBJ databases">
        <title>Draft genome sequence of Rosellinia necatrix.</title>
        <authorList>
            <person name="Kanematsu S."/>
        </authorList>
    </citation>
    <scope>NUCLEOTIDE SEQUENCE [LARGE SCALE GENOMIC DNA]</scope>
    <source>
        <strain evidence="4">W97</strain>
    </source>
</reference>
<feature type="compositionally biased region" description="Basic and acidic residues" evidence="2">
    <location>
        <begin position="73"/>
        <end position="82"/>
    </location>
</feature>
<feature type="compositionally biased region" description="Polar residues" evidence="2">
    <location>
        <begin position="239"/>
        <end position="252"/>
    </location>
</feature>
<organism evidence="4">
    <name type="scientific">Rosellinia necatrix</name>
    <name type="common">White root-rot fungus</name>
    <dbReference type="NCBI Taxonomy" id="77044"/>
    <lineage>
        <taxon>Eukaryota</taxon>
        <taxon>Fungi</taxon>
        <taxon>Dikarya</taxon>
        <taxon>Ascomycota</taxon>
        <taxon>Pezizomycotina</taxon>
        <taxon>Sordariomycetes</taxon>
        <taxon>Xylariomycetidae</taxon>
        <taxon>Xylariales</taxon>
        <taxon>Xylariaceae</taxon>
        <taxon>Rosellinia</taxon>
    </lineage>
</organism>
<evidence type="ECO:0000259" key="3">
    <source>
        <dbReference type="PROSITE" id="PS51469"/>
    </source>
</evidence>
<feature type="compositionally biased region" description="Polar residues" evidence="2">
    <location>
        <begin position="90"/>
        <end position="119"/>
    </location>
</feature>
<feature type="compositionally biased region" description="Low complexity" evidence="2">
    <location>
        <begin position="260"/>
        <end position="277"/>
    </location>
</feature>
<feature type="region of interest" description="Disordered" evidence="2">
    <location>
        <begin position="43"/>
        <end position="203"/>
    </location>
</feature>
<accession>A0A1W2TAW6</accession>
<feature type="compositionally biased region" description="Basic and acidic residues" evidence="2">
    <location>
        <begin position="43"/>
        <end position="53"/>
    </location>
</feature>
<dbReference type="STRING" id="77044.A0A1W2TAW6"/>
<feature type="coiled-coil region" evidence="1">
    <location>
        <begin position="589"/>
        <end position="616"/>
    </location>
</feature>
<dbReference type="Gene3D" id="2.60.120.260">
    <property type="entry name" value="Galactose-binding domain-like"/>
    <property type="match status" value="1"/>
</dbReference>
<dbReference type="EMBL" id="DF977453">
    <property type="protein sequence ID" value="GAP84770.1"/>
    <property type="molecule type" value="Genomic_DNA"/>
</dbReference>
<keyword evidence="1" id="KW-0175">Coiled coil</keyword>
<name>A0A1W2TAW6_ROSNE</name>
<dbReference type="AlphaFoldDB" id="A0A1W2TAW6"/>
<keyword evidence="5" id="KW-1185">Reference proteome</keyword>
<dbReference type="InterPro" id="IPR012919">
    <property type="entry name" value="SUN_dom"/>
</dbReference>